<sequence>MKQQRTVPSATPGLMAASPQQGASDTGYRLPPEPLQAIVDAPRAPALSLSPRRDTAAVVQTPALPGIAEVAQPELKLAGLRINPRTYAGSRFSFGTGLSLLDIASHEESTIAGLPPDLRLSDLSWSPDQRHLAFTHVALNDGVGGVGVDTGAVELWLVDIAARRARKLSPQPLSAVLTRGFNWLPDSSGLLVHWRPVGIGKPPQASGVPAGPILQDSEADGAVRQLRTYQDLLRNEDDARLFEYYITVQMVLLSLDGKARPIGEPGQFSRTSVAPGGEYLLTQSVTRPYSYIVTASSFGERVEVRDLHGMLLHTVANLPLEEGLPPGNDAVSSGVRHVSWRADAPASLVWAEAQDGGDPARDVPDGVRDLVYLHAAPFHAPPLVLARLSMRYGGVAWGREDVALVNERWHKTRQYRQWMIAPGHLSTPPELIHTGSYEDRYNSPGSPVMRADASGFPRLLIGPNTTILLDGAGATPEGDRPFLDRLSLTTREKTRLFQSQAPYFENVAAVLNDDGTLLLTTRESPLERPNYYLRDLTKPDDRQLRALTHYPHPTPQLRDIHKEQIRYPRHDGVELTATLMLPPGYDSARDGPLPLLMWAYPQEFKSAGAASQTTGSPYRFNAVSYWGPAAYLAMGYAVLDNPSFPIIGNGEEEPNDTYLAQLVADAEAAVGEVVRRGVGDRERLAIGGHSYGAFMTGNLLAHTRLFRAGIARSGAYNRTLTPFGFQSEERPYWQAPDVYQAMSPFNHADRIKDAMLLIHGAEDSNSGTFPLQSERMFQAIKGLGGTARLVMLPNESHAYRARESIMHMLYETNAWLEKYVKNANPRQGGV</sequence>
<dbReference type="Pfam" id="PF00326">
    <property type="entry name" value="Peptidase_S9"/>
    <property type="match status" value="1"/>
</dbReference>
<dbReference type="Proteomes" id="UP001326110">
    <property type="component" value="Chromosome"/>
</dbReference>
<dbReference type="InterPro" id="IPR001375">
    <property type="entry name" value="Peptidase_S9_cat"/>
</dbReference>
<protein>
    <submittedName>
        <fullName evidence="4">Prolyl oligopeptidase family serine peptidase</fullName>
    </submittedName>
</protein>
<feature type="domain" description="Peptidase S9 prolyl oligopeptidase catalytic" evidence="3">
    <location>
        <begin position="663"/>
        <end position="822"/>
    </location>
</feature>
<keyword evidence="1" id="KW-0378">Hydrolase</keyword>
<reference evidence="4 5" key="1">
    <citation type="submission" date="2023-11" db="EMBL/GenBank/DDBJ databases">
        <title>MicrobeMod: A computational toolkit for identifying prokaryotic methylation and restriction-modification with nanopore sequencing.</title>
        <authorList>
            <person name="Crits-Christoph A."/>
            <person name="Kang S.C."/>
            <person name="Lee H."/>
            <person name="Ostrov N."/>
        </authorList>
    </citation>
    <scope>NUCLEOTIDE SEQUENCE [LARGE SCALE GENOMIC DNA]</scope>
    <source>
        <strain evidence="4 5">ATCC 25935</strain>
    </source>
</reference>
<dbReference type="PANTHER" id="PTHR42776">
    <property type="entry name" value="SERINE PEPTIDASE S9 FAMILY MEMBER"/>
    <property type="match status" value="1"/>
</dbReference>
<dbReference type="InterPro" id="IPR011042">
    <property type="entry name" value="6-blade_b-propeller_TolB-like"/>
</dbReference>
<dbReference type="EMBL" id="CP140152">
    <property type="protein sequence ID" value="WQH03977.1"/>
    <property type="molecule type" value="Genomic_DNA"/>
</dbReference>
<keyword evidence="5" id="KW-1185">Reference proteome</keyword>
<dbReference type="SUPFAM" id="SSF53474">
    <property type="entry name" value="alpha/beta-Hydrolases"/>
    <property type="match status" value="1"/>
</dbReference>
<dbReference type="RefSeq" id="WP_019923325.1">
    <property type="nucleotide sequence ID" value="NZ_CP140152.1"/>
</dbReference>
<dbReference type="Gene3D" id="2.120.10.30">
    <property type="entry name" value="TolB, C-terminal domain"/>
    <property type="match status" value="1"/>
</dbReference>
<name>A0ABZ0XXJ0_9BURK</name>
<dbReference type="GeneID" id="43164941"/>
<dbReference type="SUPFAM" id="SSF82171">
    <property type="entry name" value="DPP6 N-terminal domain-like"/>
    <property type="match status" value="1"/>
</dbReference>
<evidence type="ECO:0000259" key="3">
    <source>
        <dbReference type="Pfam" id="PF00326"/>
    </source>
</evidence>
<dbReference type="PANTHER" id="PTHR42776:SF28">
    <property type="entry name" value="GLUTAMYL ENDOPEPTIDASE, CHLOROPLASTIC-RELATED"/>
    <property type="match status" value="1"/>
</dbReference>
<gene>
    <name evidence="4" type="ORF">SR858_23470</name>
</gene>
<evidence type="ECO:0000256" key="2">
    <source>
        <dbReference type="SAM" id="MobiDB-lite"/>
    </source>
</evidence>
<feature type="region of interest" description="Disordered" evidence="2">
    <location>
        <begin position="1"/>
        <end position="32"/>
    </location>
</feature>
<evidence type="ECO:0000256" key="1">
    <source>
        <dbReference type="ARBA" id="ARBA00022801"/>
    </source>
</evidence>
<dbReference type="InterPro" id="IPR029058">
    <property type="entry name" value="AB_hydrolase_fold"/>
</dbReference>
<dbReference type="Gene3D" id="3.40.50.1820">
    <property type="entry name" value="alpha/beta hydrolase"/>
    <property type="match status" value="1"/>
</dbReference>
<evidence type="ECO:0000313" key="5">
    <source>
        <dbReference type="Proteomes" id="UP001326110"/>
    </source>
</evidence>
<accession>A0ABZ0XXJ0</accession>
<evidence type="ECO:0000313" key="4">
    <source>
        <dbReference type="EMBL" id="WQH03977.1"/>
    </source>
</evidence>
<organism evidence="4 5">
    <name type="scientific">Duganella zoogloeoides</name>
    <dbReference type="NCBI Taxonomy" id="75659"/>
    <lineage>
        <taxon>Bacteria</taxon>
        <taxon>Pseudomonadati</taxon>
        <taxon>Pseudomonadota</taxon>
        <taxon>Betaproteobacteria</taxon>
        <taxon>Burkholderiales</taxon>
        <taxon>Oxalobacteraceae</taxon>
        <taxon>Telluria group</taxon>
        <taxon>Duganella</taxon>
    </lineage>
</organism>
<proteinExistence type="predicted"/>